<reference evidence="1 2" key="1">
    <citation type="submission" date="2018-03" db="EMBL/GenBank/DDBJ databases">
        <authorList>
            <person name="Keele B.F."/>
        </authorList>
    </citation>
    <scope>NUCLEOTIDE SEQUENCE [LARGE SCALE GENOMIC DNA]</scope>
    <source>
        <strain evidence="1 2">CECT 8811</strain>
    </source>
</reference>
<name>A0A2R8AHE3_9RHOB</name>
<dbReference type="RefSeq" id="WP_146183976.1">
    <property type="nucleotide sequence ID" value="NZ_OMOI01000001.1"/>
</dbReference>
<proteinExistence type="predicted"/>
<organism evidence="1 2">
    <name type="scientific">Aliiroseovarius pelagivivens</name>
    <dbReference type="NCBI Taxonomy" id="1639690"/>
    <lineage>
        <taxon>Bacteria</taxon>
        <taxon>Pseudomonadati</taxon>
        <taxon>Pseudomonadota</taxon>
        <taxon>Alphaproteobacteria</taxon>
        <taxon>Rhodobacterales</taxon>
        <taxon>Paracoccaceae</taxon>
        <taxon>Aliiroseovarius</taxon>
    </lineage>
</organism>
<dbReference type="OrthoDB" id="9830365at2"/>
<evidence type="ECO:0000313" key="2">
    <source>
        <dbReference type="Proteomes" id="UP000244911"/>
    </source>
</evidence>
<sequence length="178" mass="19796">MKRRSLIAHASAAAICTPNLLLASERERRISEARIRFIHNSSRILPIALFVMATTGPLGWNLKRSFRQYPVQSLLLGTLAISGLRTLLPDRLAGAKPWADVFLYGNLLAMRPVSTTPMPSKCAVTHGDIEWQIKQRARRIALSKVPSLGALFKTRVGRAYATQAELIVFLRPTLVQEP</sequence>
<keyword evidence="2" id="KW-1185">Reference proteome</keyword>
<gene>
    <name evidence="1" type="ORF">ALP8811_00444</name>
</gene>
<dbReference type="Proteomes" id="UP000244911">
    <property type="component" value="Unassembled WGS sequence"/>
</dbReference>
<dbReference type="AlphaFoldDB" id="A0A2R8AHE3"/>
<protein>
    <submittedName>
        <fullName evidence="1">Uncharacterized protein</fullName>
    </submittedName>
</protein>
<evidence type="ECO:0000313" key="1">
    <source>
        <dbReference type="EMBL" id="SPF75456.1"/>
    </source>
</evidence>
<dbReference type="EMBL" id="OMOI01000001">
    <property type="protein sequence ID" value="SPF75456.1"/>
    <property type="molecule type" value="Genomic_DNA"/>
</dbReference>
<accession>A0A2R8AHE3</accession>